<accession>A0A8X7X3U8</accession>
<dbReference type="AlphaFoldDB" id="A0A8X7X3U8"/>
<dbReference type="CDD" id="cd02022">
    <property type="entry name" value="DPCK"/>
    <property type="match status" value="1"/>
</dbReference>
<sequence length="628" mass="70295">MSMFRTGILVLTSPLHTLPLRIAPVLTSAAQFVEQTLYVHLHPGLNLSSILPARPVFVPPSHNLSSLITKLYSRAADVCAHLDVRVLLTNVRNQGLSTNPFPTAQMLSHTPDVVLTDFSVSDSSQVSLVQSCLEKYAMCCYACKPHLQSVLLAPEVEIIGEEKEPQKTELLETYSDVVVGGTFDRLHGAHRTLLTVSCLMTEKRFLIGLSDSALLKNKVLKELIEPYALRMEKLLEFLQDVKPALRYEIVPLSDPYGPSITYPDLQCIVGHPELVIYEIKLIKDAHHSDTEEEKISSSSLRSRLLGTLLAPPKKNPNIPLFPYVIGLTGGSGSGKTSIAKRLEALGAAHIDSDRLGHETYNPGGPTYHKVKEVFGNVAYISKIVDFAFSKSTVGMFCEPEQISIPETFIFIYFQEKLKCLTDIVWPEIAKLSTKKILEAASQGKTVCVLDAAVLLEAGWTDMVHEVWVTIIPEGEAIARIMSRDGVSKENAQKRLDNQWTNEQRVERANVVLCTSWEPEVTQRQQHDEPEIDQLLPVPHFRFRSQSPDHLHQNRSPTGQSPSRPWSTLICRQTLMPFLPLFALLYSHKRMGISVKPTKLTFLLAKRVELNRNGWFCHHLQLLAALNRS</sequence>
<dbReference type="Gene3D" id="3.40.50.300">
    <property type="entry name" value="P-loop containing nucleotide triphosphate hydrolases"/>
    <property type="match status" value="1"/>
</dbReference>
<comment type="caution">
    <text evidence="4">The sequence shown here is derived from an EMBL/GenBank/DDBJ whole genome shotgun (WGS) entry which is preliminary data.</text>
</comment>
<reference evidence="4 5" key="1">
    <citation type="journal article" date="2021" name="Cell">
        <title>Tracing the genetic footprints of vertebrate landing in non-teleost ray-finned fishes.</title>
        <authorList>
            <person name="Bi X."/>
            <person name="Wang K."/>
            <person name="Yang L."/>
            <person name="Pan H."/>
            <person name="Jiang H."/>
            <person name="Wei Q."/>
            <person name="Fang M."/>
            <person name="Yu H."/>
            <person name="Zhu C."/>
            <person name="Cai Y."/>
            <person name="He Y."/>
            <person name="Gan X."/>
            <person name="Zeng H."/>
            <person name="Yu D."/>
            <person name="Zhu Y."/>
            <person name="Jiang H."/>
            <person name="Qiu Q."/>
            <person name="Yang H."/>
            <person name="Zhang Y.E."/>
            <person name="Wang W."/>
            <person name="Zhu M."/>
            <person name="He S."/>
            <person name="Zhang G."/>
        </authorList>
    </citation>
    <scope>NUCLEOTIDE SEQUENCE [LARGE SCALE GENOMIC DNA]</scope>
    <source>
        <strain evidence="4">Bchr_013</strain>
    </source>
</reference>
<organism evidence="4 5">
    <name type="scientific">Polypterus senegalus</name>
    <name type="common">Senegal bichir</name>
    <dbReference type="NCBI Taxonomy" id="55291"/>
    <lineage>
        <taxon>Eukaryota</taxon>
        <taxon>Metazoa</taxon>
        <taxon>Chordata</taxon>
        <taxon>Craniata</taxon>
        <taxon>Vertebrata</taxon>
        <taxon>Euteleostomi</taxon>
        <taxon>Actinopterygii</taxon>
        <taxon>Polypteriformes</taxon>
        <taxon>Polypteridae</taxon>
        <taxon>Polypterus</taxon>
    </lineage>
</organism>
<dbReference type="GO" id="GO:0005524">
    <property type="term" value="F:ATP binding"/>
    <property type="evidence" value="ECO:0007669"/>
    <property type="project" value="UniProtKB-KW"/>
</dbReference>
<proteinExistence type="inferred from homology"/>
<dbReference type="PROSITE" id="PS51219">
    <property type="entry name" value="DPCK"/>
    <property type="match status" value="1"/>
</dbReference>
<name>A0A8X7X3U8_POLSE</name>
<keyword evidence="1" id="KW-0547">Nucleotide-binding</keyword>
<feature type="non-terminal residue" evidence="4">
    <location>
        <position position="1"/>
    </location>
</feature>
<keyword evidence="2" id="KW-0067">ATP-binding</keyword>
<dbReference type="InterPro" id="IPR014729">
    <property type="entry name" value="Rossmann-like_a/b/a_fold"/>
</dbReference>
<dbReference type="InterPro" id="IPR027417">
    <property type="entry name" value="P-loop_NTPase"/>
</dbReference>
<dbReference type="EMBL" id="JAATIS010004753">
    <property type="protein sequence ID" value="KAG2460866.1"/>
    <property type="molecule type" value="Genomic_DNA"/>
</dbReference>
<evidence type="ECO:0000313" key="5">
    <source>
        <dbReference type="Proteomes" id="UP000886611"/>
    </source>
</evidence>
<dbReference type="SUPFAM" id="SSF52374">
    <property type="entry name" value="Nucleotidylyl transferase"/>
    <property type="match status" value="1"/>
</dbReference>
<keyword evidence="5" id="KW-1185">Reference proteome</keyword>
<evidence type="ECO:0000256" key="3">
    <source>
        <dbReference type="SAM" id="SignalP"/>
    </source>
</evidence>
<dbReference type="InterPro" id="IPR001977">
    <property type="entry name" value="Depp_CoAkinase"/>
</dbReference>
<dbReference type="Proteomes" id="UP000886611">
    <property type="component" value="Unassembled WGS sequence"/>
</dbReference>
<dbReference type="Pfam" id="PF01121">
    <property type="entry name" value="CoaE"/>
    <property type="match status" value="2"/>
</dbReference>
<keyword evidence="3" id="KW-0732">Signal</keyword>
<protein>
    <submittedName>
        <fullName evidence="4">COASY synthase</fullName>
    </submittedName>
</protein>
<evidence type="ECO:0000313" key="4">
    <source>
        <dbReference type="EMBL" id="KAG2460866.1"/>
    </source>
</evidence>
<dbReference type="SUPFAM" id="SSF52540">
    <property type="entry name" value="P-loop containing nucleoside triphosphate hydrolases"/>
    <property type="match status" value="1"/>
</dbReference>
<dbReference type="GO" id="GO:0004140">
    <property type="term" value="F:dephospho-CoA kinase activity"/>
    <property type="evidence" value="ECO:0007669"/>
    <property type="project" value="InterPro"/>
</dbReference>
<dbReference type="HAMAP" id="MF_00376">
    <property type="entry name" value="Dephospho_CoA_kinase"/>
    <property type="match status" value="1"/>
</dbReference>
<feature type="signal peptide" evidence="3">
    <location>
        <begin position="1"/>
        <end position="17"/>
    </location>
</feature>
<evidence type="ECO:0000256" key="2">
    <source>
        <dbReference type="ARBA" id="ARBA00022840"/>
    </source>
</evidence>
<dbReference type="PANTHER" id="PTHR10695">
    <property type="entry name" value="DEPHOSPHO-COA KINASE-RELATED"/>
    <property type="match status" value="1"/>
</dbReference>
<dbReference type="Gene3D" id="3.40.50.620">
    <property type="entry name" value="HUPs"/>
    <property type="match status" value="1"/>
</dbReference>
<dbReference type="PANTHER" id="PTHR10695:SF46">
    <property type="entry name" value="BIFUNCTIONAL COENZYME A SYNTHASE-RELATED"/>
    <property type="match status" value="1"/>
</dbReference>
<evidence type="ECO:0000256" key="1">
    <source>
        <dbReference type="ARBA" id="ARBA00022741"/>
    </source>
</evidence>
<dbReference type="GO" id="GO:0015937">
    <property type="term" value="P:coenzyme A biosynthetic process"/>
    <property type="evidence" value="ECO:0007669"/>
    <property type="project" value="InterPro"/>
</dbReference>
<feature type="chain" id="PRO_5036484095" evidence="3">
    <location>
        <begin position="18"/>
        <end position="628"/>
    </location>
</feature>
<feature type="non-terminal residue" evidence="4">
    <location>
        <position position="628"/>
    </location>
</feature>
<gene>
    <name evidence="4" type="primary">Coasy</name>
    <name evidence="4" type="ORF">GTO96_0010897</name>
</gene>